<dbReference type="AlphaFoldDB" id="A0A314XZA0"/>
<dbReference type="EMBL" id="PJQY01001912">
    <property type="protein sequence ID" value="PQP98256.1"/>
    <property type="molecule type" value="Genomic_DNA"/>
</dbReference>
<keyword evidence="2" id="KW-1185">Reference proteome</keyword>
<comment type="caution">
    <text evidence="1">The sequence shown here is derived from an EMBL/GenBank/DDBJ whole genome shotgun (WGS) entry which is preliminary data.</text>
</comment>
<proteinExistence type="predicted"/>
<reference evidence="1 2" key="1">
    <citation type="submission" date="2018-02" db="EMBL/GenBank/DDBJ databases">
        <title>Draft genome of wild Prunus yedoensis var. nudiflora.</title>
        <authorList>
            <person name="Baek S."/>
            <person name="Kim J.-H."/>
            <person name="Choi K."/>
            <person name="Kim G.-B."/>
            <person name="Cho A."/>
            <person name="Jang H."/>
            <person name="Shin C.-H."/>
            <person name="Yu H.-J."/>
            <person name="Mun J.-H."/>
        </authorList>
    </citation>
    <scope>NUCLEOTIDE SEQUENCE [LARGE SCALE GENOMIC DNA]</scope>
    <source>
        <strain evidence="2">cv. Jeju island</strain>
        <tissue evidence="1">Leaf</tissue>
    </source>
</reference>
<sequence>MASSSLWPALWKAGVPLKSKCSGGRYARLTKHNLSKKQVSLDLTCVFCEDGCESTIHLLMTAFLLKVFGVASLPLIGIKSIVVSWPRSGFTTTVISPPQLTLPPF</sequence>
<dbReference type="Proteomes" id="UP000250321">
    <property type="component" value="Unassembled WGS sequence"/>
</dbReference>
<name>A0A314XZA0_PRUYE</name>
<protein>
    <submittedName>
        <fullName evidence="1">Uncharacterized protein</fullName>
    </submittedName>
</protein>
<accession>A0A314XZA0</accession>
<evidence type="ECO:0000313" key="2">
    <source>
        <dbReference type="Proteomes" id="UP000250321"/>
    </source>
</evidence>
<evidence type="ECO:0000313" key="1">
    <source>
        <dbReference type="EMBL" id="PQP98256.1"/>
    </source>
</evidence>
<gene>
    <name evidence="1" type="ORF">Pyn_35865</name>
</gene>
<organism evidence="1 2">
    <name type="scientific">Prunus yedoensis var. nudiflora</name>
    <dbReference type="NCBI Taxonomy" id="2094558"/>
    <lineage>
        <taxon>Eukaryota</taxon>
        <taxon>Viridiplantae</taxon>
        <taxon>Streptophyta</taxon>
        <taxon>Embryophyta</taxon>
        <taxon>Tracheophyta</taxon>
        <taxon>Spermatophyta</taxon>
        <taxon>Magnoliopsida</taxon>
        <taxon>eudicotyledons</taxon>
        <taxon>Gunneridae</taxon>
        <taxon>Pentapetalae</taxon>
        <taxon>rosids</taxon>
        <taxon>fabids</taxon>
        <taxon>Rosales</taxon>
        <taxon>Rosaceae</taxon>
        <taxon>Amygdaloideae</taxon>
        <taxon>Amygdaleae</taxon>
        <taxon>Prunus</taxon>
    </lineage>
</organism>